<gene>
    <name evidence="2" type="ORF">J3R30DRAFT_3421656</name>
</gene>
<keyword evidence="3" id="KW-1185">Reference proteome</keyword>
<organism evidence="2 3">
    <name type="scientific">Lentinula aciculospora</name>
    <dbReference type="NCBI Taxonomy" id="153920"/>
    <lineage>
        <taxon>Eukaryota</taxon>
        <taxon>Fungi</taxon>
        <taxon>Dikarya</taxon>
        <taxon>Basidiomycota</taxon>
        <taxon>Agaricomycotina</taxon>
        <taxon>Agaricomycetes</taxon>
        <taxon>Agaricomycetidae</taxon>
        <taxon>Agaricales</taxon>
        <taxon>Marasmiineae</taxon>
        <taxon>Omphalotaceae</taxon>
        <taxon>Lentinula</taxon>
    </lineage>
</organism>
<protein>
    <submittedName>
        <fullName evidence="2">Uncharacterized protein</fullName>
    </submittedName>
</protein>
<sequence>MIGLFINFLDPLICQPRVSMALWCSICLHIGVPSSKVWSIFPSWCIPASGYAPGICWVTHSAWRGVILLLLSFFTLVLIIIHIQHSFSTSSSPVWWI</sequence>
<keyword evidence="1" id="KW-0812">Transmembrane</keyword>
<feature type="transmembrane region" description="Helical" evidence="1">
    <location>
        <begin position="61"/>
        <end position="81"/>
    </location>
</feature>
<dbReference type="EMBL" id="JAOTPV010000001">
    <property type="protein sequence ID" value="KAJ4490424.1"/>
    <property type="molecule type" value="Genomic_DNA"/>
</dbReference>
<accession>A0A9W9AV63</accession>
<dbReference type="AlphaFoldDB" id="A0A9W9AV63"/>
<reference evidence="2" key="1">
    <citation type="submission" date="2022-08" db="EMBL/GenBank/DDBJ databases">
        <title>A Global Phylogenomic Analysis of the Shiitake Genus Lentinula.</title>
        <authorList>
            <consortium name="DOE Joint Genome Institute"/>
            <person name="Sierra-Patev S."/>
            <person name="Min B."/>
            <person name="Naranjo-Ortiz M."/>
            <person name="Looney B."/>
            <person name="Konkel Z."/>
            <person name="Slot J.C."/>
            <person name="Sakamoto Y."/>
            <person name="Steenwyk J.L."/>
            <person name="Rokas A."/>
            <person name="Carro J."/>
            <person name="Camarero S."/>
            <person name="Ferreira P."/>
            <person name="Molpeceres G."/>
            <person name="Ruiz-Duenas F.J."/>
            <person name="Serrano A."/>
            <person name="Henrissat B."/>
            <person name="Drula E."/>
            <person name="Hughes K.W."/>
            <person name="Mata J.L."/>
            <person name="Ishikawa N.K."/>
            <person name="Vargas-Isla R."/>
            <person name="Ushijima S."/>
            <person name="Smith C.A."/>
            <person name="Ahrendt S."/>
            <person name="Andreopoulos W."/>
            <person name="He G."/>
            <person name="Labutti K."/>
            <person name="Lipzen A."/>
            <person name="Ng V."/>
            <person name="Riley R."/>
            <person name="Sandor L."/>
            <person name="Barry K."/>
            <person name="Martinez A.T."/>
            <person name="Xiao Y."/>
            <person name="Gibbons J.G."/>
            <person name="Terashima K."/>
            <person name="Grigoriev I.V."/>
            <person name="Hibbett D.S."/>
        </authorList>
    </citation>
    <scope>NUCLEOTIDE SEQUENCE</scope>
    <source>
        <strain evidence="2">JLM2183</strain>
    </source>
</reference>
<evidence type="ECO:0000313" key="2">
    <source>
        <dbReference type="EMBL" id="KAJ4490424.1"/>
    </source>
</evidence>
<proteinExistence type="predicted"/>
<comment type="caution">
    <text evidence="2">The sequence shown here is derived from an EMBL/GenBank/DDBJ whole genome shotgun (WGS) entry which is preliminary data.</text>
</comment>
<name>A0A9W9AV63_9AGAR</name>
<keyword evidence="1" id="KW-1133">Transmembrane helix</keyword>
<keyword evidence="1" id="KW-0472">Membrane</keyword>
<evidence type="ECO:0000256" key="1">
    <source>
        <dbReference type="SAM" id="Phobius"/>
    </source>
</evidence>
<dbReference type="Proteomes" id="UP001150266">
    <property type="component" value="Unassembled WGS sequence"/>
</dbReference>
<evidence type="ECO:0000313" key="3">
    <source>
        <dbReference type="Proteomes" id="UP001150266"/>
    </source>
</evidence>